<feature type="transmembrane region" description="Helical" evidence="1">
    <location>
        <begin position="56"/>
        <end position="79"/>
    </location>
</feature>
<evidence type="ECO:0008006" key="4">
    <source>
        <dbReference type="Google" id="ProtNLM"/>
    </source>
</evidence>
<keyword evidence="1" id="KW-0812">Transmembrane</keyword>
<accession>A0A7I9UX72</accession>
<dbReference type="InterPro" id="IPR036259">
    <property type="entry name" value="MFS_trans_sf"/>
</dbReference>
<dbReference type="Proteomes" id="UP000444980">
    <property type="component" value="Unassembled WGS sequence"/>
</dbReference>
<keyword evidence="1" id="KW-1133">Transmembrane helix</keyword>
<comment type="caution">
    <text evidence="2">The sequence shown here is derived from an EMBL/GenBank/DDBJ whole genome shotgun (WGS) entry which is preliminary data.</text>
</comment>
<evidence type="ECO:0000313" key="3">
    <source>
        <dbReference type="Proteomes" id="UP000444980"/>
    </source>
</evidence>
<organism evidence="2 3">
    <name type="scientific">Gordonia crocea</name>
    <dbReference type="NCBI Taxonomy" id="589162"/>
    <lineage>
        <taxon>Bacteria</taxon>
        <taxon>Bacillati</taxon>
        <taxon>Actinomycetota</taxon>
        <taxon>Actinomycetes</taxon>
        <taxon>Mycobacteriales</taxon>
        <taxon>Gordoniaceae</taxon>
        <taxon>Gordonia</taxon>
    </lineage>
</organism>
<evidence type="ECO:0000313" key="2">
    <source>
        <dbReference type="EMBL" id="GED97768.1"/>
    </source>
</evidence>
<dbReference type="SUPFAM" id="SSF103473">
    <property type="entry name" value="MFS general substrate transporter"/>
    <property type="match status" value="1"/>
</dbReference>
<gene>
    <name evidence="2" type="ORF">nbrc107697_18070</name>
</gene>
<feature type="transmembrane region" description="Helical" evidence="1">
    <location>
        <begin position="23"/>
        <end position="44"/>
    </location>
</feature>
<keyword evidence="1" id="KW-0472">Membrane</keyword>
<dbReference type="AlphaFoldDB" id="A0A7I9UX72"/>
<dbReference type="EMBL" id="BJOU01000001">
    <property type="protein sequence ID" value="GED97768.1"/>
    <property type="molecule type" value="Genomic_DNA"/>
</dbReference>
<reference evidence="3" key="1">
    <citation type="submission" date="2019-06" db="EMBL/GenBank/DDBJ databases">
        <title>Gordonia isolated from sludge of a wastewater treatment plant.</title>
        <authorList>
            <person name="Tamura T."/>
            <person name="Aoyama K."/>
            <person name="Kang Y."/>
            <person name="Saito S."/>
            <person name="Akiyama N."/>
            <person name="Yazawa K."/>
            <person name="Gonoi T."/>
            <person name="Mikami Y."/>
        </authorList>
    </citation>
    <scope>NUCLEOTIDE SEQUENCE [LARGE SCALE GENOMIC DNA]</scope>
    <source>
        <strain evidence="3">NBRC 107697</strain>
    </source>
</reference>
<proteinExistence type="predicted"/>
<evidence type="ECO:0000256" key="1">
    <source>
        <dbReference type="SAM" id="Phobius"/>
    </source>
</evidence>
<keyword evidence="3" id="KW-1185">Reference proteome</keyword>
<sequence>MPALIMAIVPAHEKAASNGFNSLMRSLGTSVAAAAVGGIVASMTHSIGGHDIPTEAAFIVSLLIGCGVSVVAALIAASVPSARGQG</sequence>
<name>A0A7I9UX72_9ACTN</name>
<protein>
    <recommendedName>
        <fullName evidence="4">MFS transporter</fullName>
    </recommendedName>
</protein>